<gene>
    <name evidence="2" type="ORF">SAMN05216389_10996</name>
</gene>
<sequence>MRHRMRMKRRRSPPPVSTILMVTFILFTISTIASIIIIDKGITPTLMEVADDKTTEFATRGINSAVKFAENYTFQDVTITQQNNNGYITSVDWDPSIVNKINRAATDRVEEFFHSMNRGEPPKYQDPLGEPDPYGDTVDELVDRDPTVIEIPIGQATGNSILANLGPRIPVNLELVGAVRTELVEEREEMGINGVFVSLYVEVEADVQIIIPFVTDVKEVSTRILIDKQLVMGEVPEFYGGNKEGPSIAVPKDDVVDNDLQDD</sequence>
<dbReference type="Pfam" id="PF09560">
    <property type="entry name" value="Spore_YunB"/>
    <property type="match status" value="1"/>
</dbReference>
<dbReference type="STRING" id="930131.SAMN05216389_10996"/>
<dbReference type="Proteomes" id="UP000198618">
    <property type="component" value="Unassembled WGS sequence"/>
</dbReference>
<reference evidence="2 3" key="1">
    <citation type="submission" date="2016-10" db="EMBL/GenBank/DDBJ databases">
        <authorList>
            <person name="de Groot N.N."/>
        </authorList>
    </citation>
    <scope>NUCLEOTIDE SEQUENCE [LARGE SCALE GENOMIC DNA]</scope>
    <source>
        <strain evidence="2 3">IBRC-M 10780</strain>
    </source>
</reference>
<dbReference type="NCBIfam" id="TIGR02832">
    <property type="entry name" value="spo_yunB"/>
    <property type="match status" value="1"/>
</dbReference>
<protein>
    <submittedName>
        <fullName evidence="2">Sporulation protein YunB</fullName>
    </submittedName>
</protein>
<accession>A0A1I0DQ52</accession>
<evidence type="ECO:0000256" key="1">
    <source>
        <dbReference type="SAM" id="MobiDB-lite"/>
    </source>
</evidence>
<proteinExistence type="predicted"/>
<organism evidence="2 3">
    <name type="scientific">Oceanobacillus limi</name>
    <dbReference type="NCBI Taxonomy" id="930131"/>
    <lineage>
        <taxon>Bacteria</taxon>
        <taxon>Bacillati</taxon>
        <taxon>Bacillota</taxon>
        <taxon>Bacilli</taxon>
        <taxon>Bacillales</taxon>
        <taxon>Bacillaceae</taxon>
        <taxon>Oceanobacillus</taxon>
    </lineage>
</organism>
<name>A0A1I0DQ52_9BACI</name>
<dbReference type="AlphaFoldDB" id="A0A1I0DQ52"/>
<evidence type="ECO:0000313" key="2">
    <source>
        <dbReference type="EMBL" id="SET34678.1"/>
    </source>
</evidence>
<dbReference type="RefSeq" id="WP_244513496.1">
    <property type="nucleotide sequence ID" value="NZ_FOHE01000009.1"/>
</dbReference>
<dbReference type="EMBL" id="FOHE01000009">
    <property type="protein sequence ID" value="SET34678.1"/>
    <property type="molecule type" value="Genomic_DNA"/>
</dbReference>
<keyword evidence="3" id="KW-1185">Reference proteome</keyword>
<dbReference type="InterPro" id="IPR014197">
    <property type="entry name" value="Sporulation_prot_YunB"/>
</dbReference>
<dbReference type="PIRSF" id="PIRSF021383">
    <property type="entry name" value="YunB"/>
    <property type="match status" value="1"/>
</dbReference>
<evidence type="ECO:0000313" key="3">
    <source>
        <dbReference type="Proteomes" id="UP000198618"/>
    </source>
</evidence>
<feature type="region of interest" description="Disordered" evidence="1">
    <location>
        <begin position="243"/>
        <end position="263"/>
    </location>
</feature>